<name>A0A0L0DFV9_THETB</name>
<dbReference type="Proteomes" id="UP000054408">
    <property type="component" value="Unassembled WGS sequence"/>
</dbReference>
<dbReference type="EMBL" id="GL349465">
    <property type="protein sequence ID" value="KNC51227.1"/>
    <property type="molecule type" value="Genomic_DNA"/>
</dbReference>
<protein>
    <recommendedName>
        <fullName evidence="3">E3 ubiquitin-protein ligase E3D</fullName>
    </recommendedName>
</protein>
<dbReference type="GO" id="GO:0005634">
    <property type="term" value="C:nucleus"/>
    <property type="evidence" value="ECO:0007669"/>
    <property type="project" value="TreeGrafter"/>
</dbReference>
<dbReference type="AlphaFoldDB" id="A0A0L0DFV9"/>
<evidence type="ECO:0000313" key="2">
    <source>
        <dbReference type="Proteomes" id="UP000054408"/>
    </source>
</evidence>
<gene>
    <name evidence="1" type="ORF">AMSG_06586</name>
</gene>
<dbReference type="PANTHER" id="PTHR31531">
    <property type="entry name" value="E3 UBIQUITIN-PROTEIN LIGASE E3D FAMILY MEMBER"/>
    <property type="match status" value="1"/>
</dbReference>
<reference evidence="1 2" key="1">
    <citation type="submission" date="2010-05" db="EMBL/GenBank/DDBJ databases">
        <title>The Genome Sequence of Thecamonas trahens ATCC 50062.</title>
        <authorList>
            <consortium name="The Broad Institute Genome Sequencing Platform"/>
            <person name="Russ C."/>
            <person name="Cuomo C."/>
            <person name="Shea T."/>
            <person name="Young S.K."/>
            <person name="Zeng Q."/>
            <person name="Koehrsen M."/>
            <person name="Haas B."/>
            <person name="Borodovsky M."/>
            <person name="Guigo R."/>
            <person name="Alvarado L."/>
            <person name="Berlin A."/>
            <person name="Bochicchio J."/>
            <person name="Borenstein D."/>
            <person name="Chapman S."/>
            <person name="Chen Z."/>
            <person name="Freedman E."/>
            <person name="Gellesch M."/>
            <person name="Goldberg J."/>
            <person name="Griggs A."/>
            <person name="Gujja S."/>
            <person name="Heilman E."/>
            <person name="Heiman D."/>
            <person name="Hepburn T."/>
            <person name="Howarth C."/>
            <person name="Jen D."/>
            <person name="Larson L."/>
            <person name="Mehta T."/>
            <person name="Park D."/>
            <person name="Pearson M."/>
            <person name="Roberts A."/>
            <person name="Saif S."/>
            <person name="Shenoy N."/>
            <person name="Sisk P."/>
            <person name="Stolte C."/>
            <person name="Sykes S."/>
            <person name="Thomson T."/>
            <person name="Walk T."/>
            <person name="White J."/>
            <person name="Yandava C."/>
            <person name="Burger G."/>
            <person name="Gray M.W."/>
            <person name="Holland P.W.H."/>
            <person name="King N."/>
            <person name="Lang F.B.F."/>
            <person name="Roger A.J."/>
            <person name="Ruiz-Trillo I."/>
            <person name="Lander E."/>
            <person name="Nusbaum C."/>
        </authorList>
    </citation>
    <scope>NUCLEOTIDE SEQUENCE [LARGE SCALE GENOMIC DNA]</scope>
    <source>
        <strain evidence="1 2">ATCC 50062</strain>
    </source>
</reference>
<dbReference type="GO" id="GO:0005829">
    <property type="term" value="C:cytosol"/>
    <property type="evidence" value="ECO:0007669"/>
    <property type="project" value="TreeGrafter"/>
</dbReference>
<dbReference type="RefSeq" id="XP_013756423.1">
    <property type="nucleotide sequence ID" value="XM_013900969.1"/>
</dbReference>
<proteinExistence type="predicted"/>
<dbReference type="GO" id="GO:0031624">
    <property type="term" value="F:ubiquitin conjugating enzyme binding"/>
    <property type="evidence" value="ECO:0007669"/>
    <property type="project" value="TreeGrafter"/>
</dbReference>
<sequence>METSVWYVVEKLSHISTVQVLVWTTPAEAVRSLRMRVEDSRAVRGARADDVVGEEDGVGNELVVIDLDCLVSPHLASAKLNEDEDTVVIRVPLDDPAPPTRTAEDAANGVETEMMLLTAAPRVEEAGILACRACGAELTPELPDGEQLFHKVAPLPSQFWHEMIDYWICHDDDGLAFPHLPKGELAGEAGLLLDAPHYVVVHASTLMPGVVTQVAANRGGAPLGVMCTACGGQLGTQSSDGSYSLRKHAICLFRDEEHMHPHAESCYYAAHSVALAAAADMRDASLAHGVFRFIADDGDGRFLLLWLFAADAALATNVELPVPDVAAVALDVVPVPILKIMYLSSSAEAADRIRDEWETSHATEFLPMLNPAADVAALTAALEASSRAFPPSYRRHEDFALGFLLNLFDVAQELDQ</sequence>
<keyword evidence="2" id="KW-1185">Reference proteome</keyword>
<accession>A0A0L0DFV9</accession>
<dbReference type="GO" id="GO:0061630">
    <property type="term" value="F:ubiquitin protein ligase activity"/>
    <property type="evidence" value="ECO:0007669"/>
    <property type="project" value="TreeGrafter"/>
</dbReference>
<evidence type="ECO:0008006" key="3">
    <source>
        <dbReference type="Google" id="ProtNLM"/>
    </source>
</evidence>
<dbReference type="GO" id="GO:0000151">
    <property type="term" value="C:ubiquitin ligase complex"/>
    <property type="evidence" value="ECO:0007669"/>
    <property type="project" value="TreeGrafter"/>
</dbReference>
<dbReference type="GO" id="GO:0000209">
    <property type="term" value="P:protein polyubiquitination"/>
    <property type="evidence" value="ECO:0007669"/>
    <property type="project" value="TreeGrafter"/>
</dbReference>
<dbReference type="GO" id="GO:0006513">
    <property type="term" value="P:protein monoubiquitination"/>
    <property type="evidence" value="ECO:0007669"/>
    <property type="project" value="TreeGrafter"/>
</dbReference>
<dbReference type="GO" id="GO:0030332">
    <property type="term" value="F:cyclin binding"/>
    <property type="evidence" value="ECO:0007669"/>
    <property type="project" value="TreeGrafter"/>
</dbReference>
<dbReference type="PANTHER" id="PTHR31531:SF2">
    <property type="entry name" value="E3 UBIQUITIN-PROTEIN LIGASE E3D"/>
    <property type="match status" value="1"/>
</dbReference>
<dbReference type="OrthoDB" id="66510at2759"/>
<dbReference type="STRING" id="461836.A0A0L0DFV9"/>
<organism evidence="1 2">
    <name type="scientific">Thecamonas trahens ATCC 50062</name>
    <dbReference type="NCBI Taxonomy" id="461836"/>
    <lineage>
        <taxon>Eukaryota</taxon>
        <taxon>Apusozoa</taxon>
        <taxon>Apusomonadida</taxon>
        <taxon>Apusomonadidae</taxon>
        <taxon>Thecamonas</taxon>
    </lineage>
</organism>
<dbReference type="GO" id="GO:0051865">
    <property type="term" value="P:protein autoubiquitination"/>
    <property type="evidence" value="ECO:0007669"/>
    <property type="project" value="TreeGrafter"/>
</dbReference>
<dbReference type="InterPro" id="IPR019193">
    <property type="entry name" value="UBQ-conj_enz_E2-bd_prot"/>
</dbReference>
<dbReference type="GO" id="GO:0043161">
    <property type="term" value="P:proteasome-mediated ubiquitin-dependent protein catabolic process"/>
    <property type="evidence" value="ECO:0007669"/>
    <property type="project" value="TreeGrafter"/>
</dbReference>
<dbReference type="Pfam" id="PF09814">
    <property type="entry name" value="HECT_2"/>
    <property type="match status" value="1"/>
</dbReference>
<dbReference type="GeneID" id="25565715"/>
<evidence type="ECO:0000313" key="1">
    <source>
        <dbReference type="EMBL" id="KNC51227.1"/>
    </source>
</evidence>